<sequence length="308" mass="35093">MKKRSKPRLGYGTYLTNTVNLLDWSGIMFHIWKGKYDFIDTAKYYENETAVGIVLAQTKQIVGDDFKIDVQTKINPEHYRDVRAAVLDSKRKLLRPKIESVLLHWPSGNFALDLAAWTELIQLQKEGIIDSIGVSNYSPHMLRFFEPVTGVKPAINQVQYSVHNRDYDYQAVLDMGIQVQAWRPLTENIRKLQADSLVEEIALNHLTNQPAVAIGFVKALGMDVVVKSANPDRVKANADAFHDLKLSPEEIKLLQTKAKHQENDVFWVDFTEPFNDATIAKLKAEVHKILTTPKIPPIPKKPRPKKGW</sequence>
<dbReference type="Pfam" id="PF00248">
    <property type="entry name" value="Aldo_ket_red"/>
    <property type="match status" value="1"/>
</dbReference>
<gene>
    <name evidence="2" type="ORF">J2Z62_000774</name>
</gene>
<keyword evidence="3" id="KW-1185">Reference proteome</keyword>
<evidence type="ECO:0000259" key="1">
    <source>
        <dbReference type="Pfam" id="PF00248"/>
    </source>
</evidence>
<evidence type="ECO:0000313" key="2">
    <source>
        <dbReference type="EMBL" id="MDQ0514336.1"/>
    </source>
</evidence>
<keyword evidence="2" id="KW-0560">Oxidoreductase</keyword>
<dbReference type="PANTHER" id="PTHR11732">
    <property type="entry name" value="ALDO/KETO REDUCTASE"/>
    <property type="match status" value="1"/>
</dbReference>
<feature type="domain" description="NADP-dependent oxidoreductase" evidence="1">
    <location>
        <begin position="36"/>
        <end position="256"/>
    </location>
</feature>
<evidence type="ECO:0000313" key="3">
    <source>
        <dbReference type="Proteomes" id="UP001240643"/>
    </source>
</evidence>
<dbReference type="EMBL" id="JAUSWO010000001">
    <property type="protein sequence ID" value="MDQ0514336.1"/>
    <property type="molecule type" value="Genomic_DNA"/>
</dbReference>
<dbReference type="PRINTS" id="PR00069">
    <property type="entry name" value="ALDKETRDTASE"/>
</dbReference>
<proteinExistence type="predicted"/>
<dbReference type="RefSeq" id="WP_256547786.1">
    <property type="nucleotide sequence ID" value="NZ_CP101809.1"/>
</dbReference>
<protein>
    <submittedName>
        <fullName evidence="2">2,5-diketo-D-gluconate reductase A</fullName>
        <ecNumber evidence="2">1.1.1.346</ecNumber>
    </submittedName>
</protein>
<comment type="caution">
    <text evidence="2">The sequence shown here is derived from an EMBL/GenBank/DDBJ whole genome shotgun (WGS) entry which is preliminary data.</text>
</comment>
<dbReference type="SUPFAM" id="SSF51430">
    <property type="entry name" value="NAD(P)-linked oxidoreductase"/>
    <property type="match status" value="1"/>
</dbReference>
<dbReference type="Gene3D" id="3.20.20.100">
    <property type="entry name" value="NADP-dependent oxidoreductase domain"/>
    <property type="match status" value="1"/>
</dbReference>
<organism evidence="2 3">
    <name type="scientific">Mycoplasmoides fastidiosum</name>
    <dbReference type="NCBI Taxonomy" id="92758"/>
    <lineage>
        <taxon>Bacteria</taxon>
        <taxon>Bacillati</taxon>
        <taxon>Mycoplasmatota</taxon>
        <taxon>Mycoplasmoidales</taxon>
        <taxon>Mycoplasmoidaceae</taxon>
        <taxon>Mycoplasmoides</taxon>
    </lineage>
</organism>
<dbReference type="EC" id="1.1.1.346" evidence="2"/>
<accession>A0ABU0M060</accession>
<name>A0ABU0M060_9BACT</name>
<reference evidence="2" key="1">
    <citation type="submission" date="2023-07" db="EMBL/GenBank/DDBJ databases">
        <title>Genomic Encyclopedia of Type Strains, Phase IV (KMG-IV): sequencing the most valuable type-strain genomes for metagenomic binning, comparative biology and taxonomic classification.</title>
        <authorList>
            <person name="Goeker M."/>
        </authorList>
    </citation>
    <scope>NUCLEOTIDE SEQUENCE [LARGE SCALE GENOMIC DNA]</scope>
    <source>
        <strain evidence="2">DSM 21204</strain>
    </source>
</reference>
<dbReference type="Proteomes" id="UP001240643">
    <property type="component" value="Unassembled WGS sequence"/>
</dbReference>
<dbReference type="InterPro" id="IPR020471">
    <property type="entry name" value="AKR"/>
</dbReference>
<dbReference type="GO" id="GO:0016491">
    <property type="term" value="F:oxidoreductase activity"/>
    <property type="evidence" value="ECO:0007669"/>
    <property type="project" value="UniProtKB-KW"/>
</dbReference>
<dbReference type="InterPro" id="IPR036812">
    <property type="entry name" value="NAD(P)_OxRdtase_dom_sf"/>
</dbReference>
<dbReference type="InterPro" id="IPR023210">
    <property type="entry name" value="NADP_OxRdtase_dom"/>
</dbReference>